<protein>
    <recommendedName>
        <fullName evidence="1">Inverse autotransporter beta-domain domain-containing protein</fullName>
    </recommendedName>
</protein>
<feature type="domain" description="Inverse autotransporter beta-domain" evidence="1">
    <location>
        <begin position="30"/>
        <end position="120"/>
    </location>
</feature>
<gene>
    <name evidence="2" type="ORF">BOW53_08695</name>
</gene>
<sequence length="1275" mass="137956">MTNIARAEDFQANVEVFLSPGDPRHRGGIAAMVPFRKNNDSMSFVDGRFWLDDNTASEYNLAFGHRWFNSNRSSIFGLFGAFDHRKSSTDRDHNQLTAGAEMLMDDWELRGNYYYPLSDRYLVGVGGTNGSFSGNKLYANGIFEEALEGLDIEAGRSFALHGIGLDENWIHIGGYHFEGDAAGDVDGVSLRLTSFLRKNLSIGLAAQDDDLFGSEIRGEIRYSFGRASGGGKRTLSERMMQLVHRDIDVKTTAGVPDHLRTDLNSTVDVSPGAGVIHIDSSSEESTEDGSYEYPYKTIANCKAAECGTEDGAMIYVHEGDSDEDGGAYDTGTGWTLRDNQQLIGEGFDLYGIGGEGDYPEITTAYGDDLTLVTLADGNEVAGIEFNSDFEYGGTTALYAEDVGTFNIHDNRFLDLNVEGSEGYYGAGIGTARLSGGTTRGVIDNNQFFEVMYPVTVLSNDASESTQNLTISNNRFMDFDQAITVHNYADDAGSVTQNLLISDNSFVSDASSDPAIYAYNMANAYDSNEGGSAIQNFTLTGNILTTEGDGIYAYNYAYAEGDYGAFADQEFTIADNDFLAVDDDTGRFYNYAFGYDNTNASKATANQTIDINDLELNMTDGSGAAFYAYNYAYTNGADGSVANATSDLSVVDSNFHEMQSSGAFYIYNIARDENSADGGTPTATQTIEFNNFYLGIAQEDLAYVYNYAYGEDALALQMVDMADVEFVYVYDEVVTLSNHAVDATATQLVTIDQLRGYTSDYDIVRGYNYAHSYDADTLATQSIDATGLEEHYVENDEGAIFYNYSYAHGDNSATATSTNTLEDIYLITEDDVLDFYNYAWTGDYGSGTSTATQTNIVTDGYLNNTDTSDAGIMATNAARADYGSGNAFATQNNTFTDLDIYNEGNPGIVYIYNYAGVNENAYGNAVANQTNNGSDLYMRSEDNDGLYLYNWARDNAYGAGGDATATMNSTFDNLDIVTEEESVYIYNRAEGDNAYGSMSFDISNVEATTDEEALIIRNTASYGGTANMSDSTIEGFVSHGSEYEGIYIYNDTEDSAYGSGSMATMDIDLTNITVTGAGDQGIYIVNASTNPDTAYGSTADQTVTLTNVELAGAHDEGLYIYNFAEGGGVALQNVSADGLISRHNAEEGVYIYNRVDSYNYNTYSDVGTYGVQTVTLENTLITDNAGGGLVAQSYGNGSDATAEQTINLVEGDILFNGAPGGAYFSNITYDGSTSTQTVDLTDTNIEDNYDDVVLDESSDTEQTVTLPDGTIVTNVP</sequence>
<dbReference type="Gene3D" id="2.160.20.10">
    <property type="entry name" value="Single-stranded right-handed beta-helix, Pectin lyase-like"/>
    <property type="match status" value="1"/>
</dbReference>
<dbReference type="EMBL" id="MPRL01000031">
    <property type="protein sequence ID" value="OOZ40172.1"/>
    <property type="molecule type" value="Genomic_DNA"/>
</dbReference>
<keyword evidence="3" id="KW-1185">Reference proteome</keyword>
<dbReference type="InterPro" id="IPR024519">
    <property type="entry name" value="IAT_beta"/>
</dbReference>
<dbReference type="AlphaFoldDB" id="A0A1T2L523"/>
<dbReference type="Pfam" id="PF11924">
    <property type="entry name" value="IAT_beta"/>
    <property type="match status" value="1"/>
</dbReference>
<comment type="caution">
    <text evidence="2">The sequence shown here is derived from an EMBL/GenBank/DDBJ whole genome shotgun (WGS) entry which is preliminary data.</text>
</comment>
<evidence type="ECO:0000313" key="3">
    <source>
        <dbReference type="Proteomes" id="UP000191110"/>
    </source>
</evidence>
<dbReference type="InterPro" id="IPR038177">
    <property type="entry name" value="IAT_beta_sf"/>
</dbReference>
<accession>A0A1T2L523</accession>
<dbReference type="InterPro" id="IPR011050">
    <property type="entry name" value="Pectin_lyase_fold/virulence"/>
</dbReference>
<dbReference type="SMART" id="SM00710">
    <property type="entry name" value="PbH1"/>
    <property type="match status" value="11"/>
</dbReference>
<proteinExistence type="predicted"/>
<evidence type="ECO:0000313" key="2">
    <source>
        <dbReference type="EMBL" id="OOZ40172.1"/>
    </source>
</evidence>
<name>A0A1T2L523_9GAMM</name>
<organism evidence="2 3">
    <name type="scientific">Solemya pervernicosa gill symbiont</name>
    <dbReference type="NCBI Taxonomy" id="642797"/>
    <lineage>
        <taxon>Bacteria</taxon>
        <taxon>Pseudomonadati</taxon>
        <taxon>Pseudomonadota</taxon>
        <taxon>Gammaproteobacteria</taxon>
        <taxon>sulfur-oxidizing symbionts</taxon>
    </lineage>
</organism>
<dbReference type="InterPro" id="IPR012334">
    <property type="entry name" value="Pectin_lyas_fold"/>
</dbReference>
<dbReference type="SUPFAM" id="SSF51126">
    <property type="entry name" value="Pectin lyase-like"/>
    <property type="match status" value="1"/>
</dbReference>
<evidence type="ECO:0000259" key="1">
    <source>
        <dbReference type="Pfam" id="PF11924"/>
    </source>
</evidence>
<dbReference type="Proteomes" id="UP000191110">
    <property type="component" value="Unassembled WGS sequence"/>
</dbReference>
<dbReference type="InterPro" id="IPR006626">
    <property type="entry name" value="PbH1"/>
</dbReference>
<dbReference type="Gene3D" id="2.40.160.160">
    <property type="entry name" value="Inverse autotransporter, beta-domain"/>
    <property type="match status" value="1"/>
</dbReference>
<reference evidence="2 3" key="1">
    <citation type="submission" date="2016-11" db="EMBL/GenBank/DDBJ databases">
        <title>Mixed transmission modes and dynamic genome evolution in an obligate animal-bacterial symbiosis.</title>
        <authorList>
            <person name="Russell S.L."/>
            <person name="Corbett-Detig R.B."/>
            <person name="Cavanaugh C.M."/>
        </authorList>
    </citation>
    <scope>NUCLEOTIDE SEQUENCE [LARGE SCALE GENOMIC DNA]</scope>
    <source>
        <strain evidence="2">Sveles-Q1</strain>
    </source>
</reference>